<keyword evidence="11 14" id="KW-0472">Membrane</keyword>
<sequence>MMVPLIAIGAWLVISSIIFTWSFGLSRSISVASQTFHSFATASTGSLHSPPYSGNNNNAVGFDPEYPFNNVVNTFFPVDALIEYNTTTTIGSNLDDDLNEHNTVRFVGRYASFSNIIETEVISEFKIFPNNGCSSDLNETINAPDFYNKIIILQRGDCTFVDKVKNVVDLNLEPKAIIVGNDEYSAGLITMYSGTYNSDGSMKTPILFITLEDYERLDSLVEGVKISISTASIGSWINLVLSMALSPPLLILSFYTLIKLCQRCRTKQKSRNNVKLVNSLPVYIYNIKHLIIISKFKEYLKLTNQQESQYDHDSSSNISSAAQSLIENMPSPHNGSTHSLPHSPIIINGIDLKATTLFPESTLLFSPDDYYPAYKCSICLDHFKPLRSKVLVLECKHFFHQACLSNWLINFRRNCPLCNSAFKSHQGLLEGGATGYGSFDLESQLDVEDDDEREGIYENGSHRESDRESSVERGVERGVETGVQIEVFDQPVMVDPPAGVVDPSSSTVVLDVESPSEPTTTRESLTTHDTDDASFYSAVSEVSGRPQPPSRTSSSTKYRLYSKPSDILSQYGGGVDSVKELSSSIDEEYLSPSSSSQEKASQIAETDIQEGDGNDNETDVASYHSDLTLDGYGSNDQ</sequence>
<keyword evidence="9" id="KW-0862">Zinc</keyword>
<evidence type="ECO:0000256" key="13">
    <source>
        <dbReference type="SAM" id="MobiDB-lite"/>
    </source>
</evidence>
<evidence type="ECO:0000256" key="11">
    <source>
        <dbReference type="ARBA" id="ARBA00023136"/>
    </source>
</evidence>
<dbReference type="SUPFAM" id="SSF57850">
    <property type="entry name" value="RING/U-box"/>
    <property type="match status" value="1"/>
</dbReference>
<dbReference type="InterPro" id="IPR013083">
    <property type="entry name" value="Znf_RING/FYVE/PHD"/>
</dbReference>
<keyword evidence="8" id="KW-0833">Ubl conjugation pathway</keyword>
<dbReference type="GO" id="GO:0006511">
    <property type="term" value="P:ubiquitin-dependent protein catabolic process"/>
    <property type="evidence" value="ECO:0007669"/>
    <property type="project" value="TreeGrafter"/>
</dbReference>
<dbReference type="Pfam" id="PF02225">
    <property type="entry name" value="PA"/>
    <property type="match status" value="1"/>
</dbReference>
<dbReference type="GO" id="GO:0061630">
    <property type="term" value="F:ubiquitin protein ligase activity"/>
    <property type="evidence" value="ECO:0007669"/>
    <property type="project" value="UniProtKB-EC"/>
</dbReference>
<comment type="catalytic activity">
    <reaction evidence="1">
        <text>S-ubiquitinyl-[E2 ubiquitin-conjugating enzyme]-L-cysteine + [acceptor protein]-L-lysine = [E2 ubiquitin-conjugating enzyme]-L-cysteine + N(6)-ubiquitinyl-[acceptor protein]-L-lysine.</text>
        <dbReference type="EC" id="2.3.2.27"/>
    </reaction>
</comment>
<evidence type="ECO:0000256" key="10">
    <source>
        <dbReference type="ARBA" id="ARBA00022989"/>
    </source>
</evidence>
<organism evidence="16 17">
    <name type="scientific">[Candida] railenensis</name>
    <dbReference type="NCBI Taxonomy" id="45579"/>
    <lineage>
        <taxon>Eukaryota</taxon>
        <taxon>Fungi</taxon>
        <taxon>Dikarya</taxon>
        <taxon>Ascomycota</taxon>
        <taxon>Saccharomycotina</taxon>
        <taxon>Pichiomycetes</taxon>
        <taxon>Debaryomycetaceae</taxon>
        <taxon>Kurtzmaniella</taxon>
    </lineage>
</organism>
<dbReference type="AlphaFoldDB" id="A0A9P0QRY6"/>
<keyword evidence="4" id="KW-0808">Transferase</keyword>
<evidence type="ECO:0000313" key="17">
    <source>
        <dbReference type="Proteomes" id="UP000837801"/>
    </source>
</evidence>
<evidence type="ECO:0000256" key="14">
    <source>
        <dbReference type="SAM" id="Phobius"/>
    </source>
</evidence>
<proteinExistence type="predicted"/>
<gene>
    <name evidence="16" type="ORF">CLIB1423_12S03818</name>
</gene>
<feature type="region of interest" description="Disordered" evidence="13">
    <location>
        <begin position="494"/>
        <end position="637"/>
    </location>
</feature>
<dbReference type="Gene3D" id="3.50.30.30">
    <property type="match status" value="1"/>
</dbReference>
<dbReference type="EMBL" id="CAKXYY010000012">
    <property type="protein sequence ID" value="CAH2353828.1"/>
    <property type="molecule type" value="Genomic_DNA"/>
</dbReference>
<evidence type="ECO:0000256" key="6">
    <source>
        <dbReference type="ARBA" id="ARBA00022723"/>
    </source>
</evidence>
<keyword evidence="6" id="KW-0479">Metal-binding</keyword>
<accession>A0A9P0QRY6</accession>
<dbReference type="CDD" id="cd16448">
    <property type="entry name" value="RING-H2"/>
    <property type="match status" value="1"/>
</dbReference>
<dbReference type="InterPro" id="IPR003137">
    <property type="entry name" value="PA_domain"/>
</dbReference>
<comment type="subcellular location">
    <subcellularLocation>
        <location evidence="2">Membrane</location>
        <topology evidence="2">Multi-pass membrane protein</topology>
    </subcellularLocation>
</comment>
<dbReference type="GO" id="GO:0008270">
    <property type="term" value="F:zinc ion binding"/>
    <property type="evidence" value="ECO:0007669"/>
    <property type="project" value="UniProtKB-KW"/>
</dbReference>
<keyword evidence="10 14" id="KW-1133">Transmembrane helix</keyword>
<dbReference type="PROSITE" id="PS50089">
    <property type="entry name" value="ZF_RING_2"/>
    <property type="match status" value="1"/>
</dbReference>
<evidence type="ECO:0000256" key="7">
    <source>
        <dbReference type="ARBA" id="ARBA00022771"/>
    </source>
</evidence>
<dbReference type="GO" id="GO:0016567">
    <property type="term" value="P:protein ubiquitination"/>
    <property type="evidence" value="ECO:0007669"/>
    <property type="project" value="TreeGrafter"/>
</dbReference>
<reference evidence="16" key="1">
    <citation type="submission" date="2022-03" db="EMBL/GenBank/DDBJ databases">
        <authorList>
            <person name="Legras J.-L."/>
            <person name="Devillers H."/>
            <person name="Grondin C."/>
        </authorList>
    </citation>
    <scope>NUCLEOTIDE SEQUENCE</scope>
    <source>
        <strain evidence="16">CLIB 1423</strain>
    </source>
</reference>
<feature type="region of interest" description="Disordered" evidence="13">
    <location>
        <begin position="447"/>
        <end position="475"/>
    </location>
</feature>
<dbReference type="InterPro" id="IPR001841">
    <property type="entry name" value="Znf_RING"/>
</dbReference>
<evidence type="ECO:0000256" key="2">
    <source>
        <dbReference type="ARBA" id="ARBA00004141"/>
    </source>
</evidence>
<evidence type="ECO:0000256" key="9">
    <source>
        <dbReference type="ARBA" id="ARBA00022833"/>
    </source>
</evidence>
<evidence type="ECO:0000313" key="16">
    <source>
        <dbReference type="EMBL" id="CAH2353828.1"/>
    </source>
</evidence>
<dbReference type="SMART" id="SM00184">
    <property type="entry name" value="RING"/>
    <property type="match status" value="1"/>
</dbReference>
<evidence type="ECO:0000256" key="4">
    <source>
        <dbReference type="ARBA" id="ARBA00022679"/>
    </source>
</evidence>
<feature type="domain" description="RING-type" evidence="15">
    <location>
        <begin position="376"/>
        <end position="419"/>
    </location>
</feature>
<dbReference type="Gene3D" id="3.30.40.10">
    <property type="entry name" value="Zinc/RING finger domain, C3HC4 (zinc finger)"/>
    <property type="match status" value="1"/>
</dbReference>
<dbReference type="PANTHER" id="PTHR45977:SF4">
    <property type="entry name" value="RING-TYPE DOMAIN-CONTAINING PROTEIN"/>
    <property type="match status" value="1"/>
</dbReference>
<keyword evidence="5 14" id="KW-0812">Transmembrane</keyword>
<dbReference type="Pfam" id="PF13639">
    <property type="entry name" value="zf-RING_2"/>
    <property type="match status" value="1"/>
</dbReference>
<evidence type="ECO:0000256" key="5">
    <source>
        <dbReference type="ARBA" id="ARBA00022692"/>
    </source>
</evidence>
<feature type="transmembrane region" description="Helical" evidence="14">
    <location>
        <begin position="236"/>
        <end position="258"/>
    </location>
</feature>
<feature type="compositionally biased region" description="Acidic residues" evidence="13">
    <location>
        <begin position="607"/>
        <end position="618"/>
    </location>
</feature>
<evidence type="ECO:0000256" key="1">
    <source>
        <dbReference type="ARBA" id="ARBA00000900"/>
    </source>
</evidence>
<protein>
    <recommendedName>
        <fullName evidence="3">RING-type E3 ubiquitin transferase</fullName>
        <ecNumber evidence="3">2.3.2.27</ecNumber>
    </recommendedName>
</protein>
<name>A0A9P0QRY6_9ASCO</name>
<evidence type="ECO:0000256" key="3">
    <source>
        <dbReference type="ARBA" id="ARBA00012483"/>
    </source>
</evidence>
<comment type="caution">
    <text evidence="16">The sequence shown here is derived from an EMBL/GenBank/DDBJ whole genome shotgun (WGS) entry which is preliminary data.</text>
</comment>
<keyword evidence="17" id="KW-1185">Reference proteome</keyword>
<dbReference type="GO" id="GO:0016020">
    <property type="term" value="C:membrane"/>
    <property type="evidence" value="ECO:0007669"/>
    <property type="project" value="UniProtKB-SubCell"/>
</dbReference>
<dbReference type="PANTHER" id="PTHR45977">
    <property type="entry name" value="TARGET OF ERK KINASE MPK-1"/>
    <property type="match status" value="1"/>
</dbReference>
<feature type="compositionally biased region" description="Basic and acidic residues" evidence="13">
    <location>
        <begin position="454"/>
        <end position="475"/>
    </location>
</feature>
<keyword evidence="7 12" id="KW-0863">Zinc-finger</keyword>
<dbReference type="OrthoDB" id="8062037at2759"/>
<dbReference type="Proteomes" id="UP000837801">
    <property type="component" value="Unassembled WGS sequence"/>
</dbReference>
<dbReference type="EC" id="2.3.2.27" evidence="3"/>
<evidence type="ECO:0000256" key="8">
    <source>
        <dbReference type="ARBA" id="ARBA00022786"/>
    </source>
</evidence>
<evidence type="ECO:0000259" key="15">
    <source>
        <dbReference type="PROSITE" id="PS50089"/>
    </source>
</evidence>
<evidence type="ECO:0000256" key="12">
    <source>
        <dbReference type="PROSITE-ProRule" id="PRU00175"/>
    </source>
</evidence>